<proteinExistence type="predicted"/>
<reference evidence="1" key="1">
    <citation type="submission" date="2018-02" db="EMBL/GenBank/DDBJ databases">
        <title>Rhizophora mucronata_Transcriptome.</title>
        <authorList>
            <person name="Meera S.P."/>
            <person name="Sreeshan A."/>
            <person name="Augustine A."/>
        </authorList>
    </citation>
    <scope>NUCLEOTIDE SEQUENCE</scope>
    <source>
        <tissue evidence="1">Leaf</tissue>
    </source>
</reference>
<evidence type="ECO:0000313" key="1">
    <source>
        <dbReference type="EMBL" id="MBX39368.1"/>
    </source>
</evidence>
<name>A0A2P2NA62_RHIMU</name>
<organism evidence="1">
    <name type="scientific">Rhizophora mucronata</name>
    <name type="common">Asiatic mangrove</name>
    <dbReference type="NCBI Taxonomy" id="61149"/>
    <lineage>
        <taxon>Eukaryota</taxon>
        <taxon>Viridiplantae</taxon>
        <taxon>Streptophyta</taxon>
        <taxon>Embryophyta</taxon>
        <taxon>Tracheophyta</taxon>
        <taxon>Spermatophyta</taxon>
        <taxon>Magnoliopsida</taxon>
        <taxon>eudicotyledons</taxon>
        <taxon>Gunneridae</taxon>
        <taxon>Pentapetalae</taxon>
        <taxon>rosids</taxon>
        <taxon>fabids</taxon>
        <taxon>Malpighiales</taxon>
        <taxon>Rhizophoraceae</taxon>
        <taxon>Rhizophora</taxon>
    </lineage>
</organism>
<dbReference type="EMBL" id="GGEC01058884">
    <property type="protein sequence ID" value="MBX39368.1"/>
    <property type="molecule type" value="Transcribed_RNA"/>
</dbReference>
<protein>
    <submittedName>
        <fullName evidence="1">Uncharacterized protein</fullName>
    </submittedName>
</protein>
<sequence>MLVITSTATDRYKCRYIHGTTSSTHCAYH</sequence>
<dbReference type="AlphaFoldDB" id="A0A2P2NA62"/>
<accession>A0A2P2NA62</accession>